<dbReference type="CDD" id="cd06445">
    <property type="entry name" value="ATase"/>
    <property type="match status" value="1"/>
</dbReference>
<dbReference type="NCBIfam" id="TIGR00589">
    <property type="entry name" value="ogt"/>
    <property type="match status" value="1"/>
</dbReference>
<proteinExistence type="inferred from homology"/>
<dbReference type="InterPro" id="IPR036388">
    <property type="entry name" value="WH-like_DNA-bd_sf"/>
</dbReference>
<dbReference type="EMBL" id="AZFV01000001">
    <property type="protein sequence ID" value="KRM18526.1"/>
    <property type="molecule type" value="Genomic_DNA"/>
</dbReference>
<evidence type="ECO:0000313" key="11">
    <source>
        <dbReference type="Proteomes" id="UP000051302"/>
    </source>
</evidence>
<gene>
    <name evidence="10" type="ORF">FD31_GL000006</name>
</gene>
<evidence type="ECO:0000256" key="1">
    <source>
        <dbReference type="ARBA" id="ARBA00001286"/>
    </source>
</evidence>
<dbReference type="GO" id="GO:0032259">
    <property type="term" value="P:methylation"/>
    <property type="evidence" value="ECO:0007669"/>
    <property type="project" value="UniProtKB-KW"/>
</dbReference>
<dbReference type="PROSITE" id="PS00374">
    <property type="entry name" value="MGMT"/>
    <property type="match status" value="1"/>
</dbReference>
<dbReference type="Gene3D" id="3.30.160.70">
    <property type="entry name" value="Methylated DNA-protein cysteine methyltransferase domain"/>
    <property type="match status" value="1"/>
</dbReference>
<dbReference type="GO" id="GO:0006281">
    <property type="term" value="P:DNA repair"/>
    <property type="evidence" value="ECO:0007669"/>
    <property type="project" value="UniProtKB-KW"/>
</dbReference>
<comment type="caution">
    <text evidence="10">The sequence shown here is derived from an EMBL/GenBank/DDBJ whole genome shotgun (WGS) entry which is preliminary data.</text>
</comment>
<keyword evidence="11" id="KW-1185">Reference proteome</keyword>
<evidence type="ECO:0000313" key="10">
    <source>
        <dbReference type="EMBL" id="KRM18526.1"/>
    </source>
</evidence>
<dbReference type="Proteomes" id="UP000051302">
    <property type="component" value="Unassembled WGS sequence"/>
</dbReference>
<evidence type="ECO:0000256" key="4">
    <source>
        <dbReference type="ARBA" id="ARBA00022603"/>
    </source>
</evidence>
<evidence type="ECO:0000256" key="2">
    <source>
        <dbReference type="ARBA" id="ARBA00008711"/>
    </source>
</evidence>
<feature type="domain" description="Methylated-DNA-[protein]-cysteine S-methyltransferase DNA binding" evidence="9">
    <location>
        <begin position="81"/>
        <end position="160"/>
    </location>
</feature>
<evidence type="ECO:0000256" key="6">
    <source>
        <dbReference type="ARBA" id="ARBA00022763"/>
    </source>
</evidence>
<keyword evidence="5 10" id="KW-0808">Transferase</keyword>
<protein>
    <recommendedName>
        <fullName evidence="3">methylated-DNA--[protein]-cysteine S-methyltransferase</fullName>
        <ecNumber evidence="3">2.1.1.63</ecNumber>
    </recommendedName>
</protein>
<evidence type="ECO:0000256" key="3">
    <source>
        <dbReference type="ARBA" id="ARBA00011918"/>
    </source>
</evidence>
<dbReference type="PATRIC" id="fig|1423774.3.peg.6"/>
<evidence type="ECO:0000256" key="5">
    <source>
        <dbReference type="ARBA" id="ARBA00022679"/>
    </source>
</evidence>
<dbReference type="EC" id="2.1.1.63" evidence="3"/>
<comment type="catalytic activity">
    <reaction evidence="1">
        <text>a 4-O-methyl-thymidine in DNA + L-cysteinyl-[protein] = a thymidine in DNA + S-methyl-L-cysteinyl-[protein]</text>
        <dbReference type="Rhea" id="RHEA:53428"/>
        <dbReference type="Rhea" id="RHEA-COMP:10131"/>
        <dbReference type="Rhea" id="RHEA-COMP:10132"/>
        <dbReference type="Rhea" id="RHEA-COMP:13555"/>
        <dbReference type="Rhea" id="RHEA-COMP:13556"/>
        <dbReference type="ChEBI" id="CHEBI:29950"/>
        <dbReference type="ChEBI" id="CHEBI:82612"/>
        <dbReference type="ChEBI" id="CHEBI:137386"/>
        <dbReference type="ChEBI" id="CHEBI:137387"/>
        <dbReference type="EC" id="2.1.1.63"/>
    </reaction>
</comment>
<keyword evidence="6" id="KW-0227">DNA damage</keyword>
<dbReference type="InterPro" id="IPR014048">
    <property type="entry name" value="MethylDNA_cys_MeTrfase_DNA-bd"/>
</dbReference>
<dbReference type="FunFam" id="1.10.10.10:FF:000214">
    <property type="entry name" value="Methylated-DNA--protein-cysteine methyltransferase"/>
    <property type="match status" value="1"/>
</dbReference>
<dbReference type="InterPro" id="IPR036217">
    <property type="entry name" value="MethylDNA_cys_MeTrfase_DNAb"/>
</dbReference>
<dbReference type="SUPFAM" id="SSF53155">
    <property type="entry name" value="Methylated DNA-protein cysteine methyltransferase domain"/>
    <property type="match status" value="1"/>
</dbReference>
<keyword evidence="7" id="KW-0234">DNA repair</keyword>
<dbReference type="SUPFAM" id="SSF46767">
    <property type="entry name" value="Methylated DNA-protein cysteine methyltransferase, C-terminal domain"/>
    <property type="match status" value="1"/>
</dbReference>
<dbReference type="InterPro" id="IPR001497">
    <property type="entry name" value="MethylDNA_cys_MeTrfase_AS"/>
</dbReference>
<dbReference type="AlphaFoldDB" id="A0A0R1WL31"/>
<dbReference type="PANTHER" id="PTHR10815:SF12">
    <property type="entry name" value="METHYLATED-DNA--PROTEIN-CYSTEINE METHYLTRANSFERASE, INDUCIBLE"/>
    <property type="match status" value="1"/>
</dbReference>
<name>A0A0R1WL31_9LACO</name>
<organism evidence="10 11">
    <name type="scientific">Companilactobacillus nantensis DSM 16982</name>
    <dbReference type="NCBI Taxonomy" id="1423774"/>
    <lineage>
        <taxon>Bacteria</taxon>
        <taxon>Bacillati</taxon>
        <taxon>Bacillota</taxon>
        <taxon>Bacilli</taxon>
        <taxon>Lactobacillales</taxon>
        <taxon>Lactobacillaceae</taxon>
        <taxon>Companilactobacillus</taxon>
    </lineage>
</organism>
<keyword evidence="4 10" id="KW-0489">Methyltransferase</keyword>
<dbReference type="Pfam" id="PF01035">
    <property type="entry name" value="DNA_binding_1"/>
    <property type="match status" value="1"/>
</dbReference>
<evidence type="ECO:0000259" key="9">
    <source>
        <dbReference type="Pfam" id="PF01035"/>
    </source>
</evidence>
<comment type="similarity">
    <text evidence="2">Belongs to the MGMT family.</text>
</comment>
<dbReference type="STRING" id="1423774.FD31_GL000006"/>
<dbReference type="Gene3D" id="1.10.10.10">
    <property type="entry name" value="Winged helix-like DNA-binding domain superfamily/Winged helix DNA-binding domain"/>
    <property type="match status" value="1"/>
</dbReference>
<dbReference type="InterPro" id="IPR036631">
    <property type="entry name" value="MGMT_N_sf"/>
</dbReference>
<evidence type="ECO:0000256" key="8">
    <source>
        <dbReference type="ARBA" id="ARBA00049348"/>
    </source>
</evidence>
<comment type="catalytic activity">
    <reaction evidence="8">
        <text>a 6-O-methyl-2'-deoxyguanosine in DNA + L-cysteinyl-[protein] = S-methyl-L-cysteinyl-[protein] + a 2'-deoxyguanosine in DNA</text>
        <dbReference type="Rhea" id="RHEA:24000"/>
        <dbReference type="Rhea" id="RHEA-COMP:10131"/>
        <dbReference type="Rhea" id="RHEA-COMP:10132"/>
        <dbReference type="Rhea" id="RHEA-COMP:11367"/>
        <dbReference type="Rhea" id="RHEA-COMP:11368"/>
        <dbReference type="ChEBI" id="CHEBI:29950"/>
        <dbReference type="ChEBI" id="CHEBI:82612"/>
        <dbReference type="ChEBI" id="CHEBI:85445"/>
        <dbReference type="ChEBI" id="CHEBI:85448"/>
        <dbReference type="EC" id="2.1.1.63"/>
    </reaction>
</comment>
<dbReference type="PANTHER" id="PTHR10815">
    <property type="entry name" value="METHYLATED-DNA--PROTEIN-CYSTEINE METHYLTRANSFERASE"/>
    <property type="match status" value="1"/>
</dbReference>
<reference evidence="10 11" key="1">
    <citation type="journal article" date="2015" name="Genome Announc.">
        <title>Expanding the biotechnology potential of lactobacilli through comparative genomics of 213 strains and associated genera.</title>
        <authorList>
            <person name="Sun Z."/>
            <person name="Harris H.M."/>
            <person name="McCann A."/>
            <person name="Guo C."/>
            <person name="Argimon S."/>
            <person name="Zhang W."/>
            <person name="Yang X."/>
            <person name="Jeffery I.B."/>
            <person name="Cooney J.C."/>
            <person name="Kagawa T.F."/>
            <person name="Liu W."/>
            <person name="Song Y."/>
            <person name="Salvetti E."/>
            <person name="Wrobel A."/>
            <person name="Rasinkangas P."/>
            <person name="Parkhill J."/>
            <person name="Rea M.C."/>
            <person name="O'Sullivan O."/>
            <person name="Ritari J."/>
            <person name="Douillard F.P."/>
            <person name="Paul Ross R."/>
            <person name="Yang R."/>
            <person name="Briner A.E."/>
            <person name="Felis G.E."/>
            <person name="de Vos W.M."/>
            <person name="Barrangou R."/>
            <person name="Klaenhammer T.R."/>
            <person name="Caufield P.W."/>
            <person name="Cui Y."/>
            <person name="Zhang H."/>
            <person name="O'Toole P.W."/>
        </authorList>
    </citation>
    <scope>NUCLEOTIDE SEQUENCE [LARGE SCALE GENOMIC DNA]</scope>
    <source>
        <strain evidence="10 11">DSM 16982</strain>
    </source>
</reference>
<accession>A0A0R1WL31</accession>
<dbReference type="GO" id="GO:0003908">
    <property type="term" value="F:methylated-DNA-[protein]-cysteine S-methyltransferase activity"/>
    <property type="evidence" value="ECO:0007669"/>
    <property type="project" value="UniProtKB-EC"/>
</dbReference>
<evidence type="ECO:0000256" key="7">
    <source>
        <dbReference type="ARBA" id="ARBA00023204"/>
    </source>
</evidence>
<sequence>MKKIYYYIFKIERHTYLIGATANGLAFVGSRDQGLAELQQFYDCPLIENEDKAAPYLDQIKEYLAGQRKTFTLKTDITGTEFQESVWRALLQIPYGAVTDYTSIAEKIGRPKASRAVGSAVGKNPLLMVIPCHRVLTKAGKLGGYRGGVAMKEALLTLEQAS</sequence>